<feature type="domain" description="SpoVT-AbrB" evidence="1">
    <location>
        <begin position="16"/>
        <end position="55"/>
    </location>
</feature>
<dbReference type="Gene3D" id="2.10.260.10">
    <property type="match status" value="1"/>
</dbReference>
<name>X1A5F8_9ZZZZ</name>
<dbReference type="EMBL" id="BART01007898">
    <property type="protein sequence ID" value="GAG65427.1"/>
    <property type="molecule type" value="Genomic_DNA"/>
</dbReference>
<protein>
    <recommendedName>
        <fullName evidence="1">SpoVT-AbrB domain-containing protein</fullName>
    </recommendedName>
</protein>
<dbReference type="AlphaFoldDB" id="X1A5F8"/>
<reference evidence="2" key="1">
    <citation type="journal article" date="2014" name="Front. Microbiol.">
        <title>High frequency of phylogenetically diverse reductive dehalogenase-homologous genes in deep subseafloor sedimentary metagenomes.</title>
        <authorList>
            <person name="Kawai M."/>
            <person name="Futagami T."/>
            <person name="Toyoda A."/>
            <person name="Takaki Y."/>
            <person name="Nishi S."/>
            <person name="Hori S."/>
            <person name="Arai W."/>
            <person name="Tsubouchi T."/>
            <person name="Morono Y."/>
            <person name="Uchiyama I."/>
            <person name="Ito T."/>
            <person name="Fujiyama A."/>
            <person name="Inagaki F."/>
            <person name="Takami H."/>
        </authorList>
    </citation>
    <scope>NUCLEOTIDE SEQUENCE</scope>
    <source>
        <strain evidence="2">Expedition CK06-06</strain>
    </source>
</reference>
<sequence length="55" mass="6599">MYFHIVFNMERKLREINGSYVITIPKQVCDLYNFKPNDHFSIEPIGNGELRIRKI</sequence>
<proteinExistence type="predicted"/>
<evidence type="ECO:0000313" key="2">
    <source>
        <dbReference type="EMBL" id="GAG65427.1"/>
    </source>
</evidence>
<dbReference type="SUPFAM" id="SSF89447">
    <property type="entry name" value="AbrB/MazE/MraZ-like"/>
    <property type="match status" value="1"/>
</dbReference>
<dbReference type="InterPro" id="IPR037914">
    <property type="entry name" value="SpoVT-AbrB_sf"/>
</dbReference>
<dbReference type="GO" id="GO:0003677">
    <property type="term" value="F:DNA binding"/>
    <property type="evidence" value="ECO:0007669"/>
    <property type="project" value="InterPro"/>
</dbReference>
<dbReference type="InterPro" id="IPR007159">
    <property type="entry name" value="SpoVT-AbrB_dom"/>
</dbReference>
<accession>X1A5F8</accession>
<comment type="caution">
    <text evidence="2">The sequence shown here is derived from an EMBL/GenBank/DDBJ whole genome shotgun (WGS) entry which is preliminary data.</text>
</comment>
<gene>
    <name evidence="2" type="ORF">S01H4_17882</name>
</gene>
<organism evidence="2">
    <name type="scientific">marine sediment metagenome</name>
    <dbReference type="NCBI Taxonomy" id="412755"/>
    <lineage>
        <taxon>unclassified sequences</taxon>
        <taxon>metagenomes</taxon>
        <taxon>ecological metagenomes</taxon>
    </lineage>
</organism>
<evidence type="ECO:0000259" key="1">
    <source>
        <dbReference type="Pfam" id="PF04014"/>
    </source>
</evidence>
<dbReference type="Pfam" id="PF04014">
    <property type="entry name" value="MazE_antitoxin"/>
    <property type="match status" value="1"/>
</dbReference>